<keyword evidence="4" id="KW-0378">Hydrolase</keyword>
<keyword evidence="6 7" id="KW-0472">Membrane</keyword>
<dbReference type="Pfam" id="PF04258">
    <property type="entry name" value="Peptidase_A22B"/>
    <property type="match status" value="2"/>
</dbReference>
<evidence type="ECO:0000256" key="8">
    <source>
        <dbReference type="SAM" id="SignalP"/>
    </source>
</evidence>
<evidence type="ECO:0008006" key="11">
    <source>
        <dbReference type="Google" id="ProtNLM"/>
    </source>
</evidence>
<proteinExistence type="inferred from homology"/>
<dbReference type="PANTHER" id="PTHR12174">
    <property type="entry name" value="SIGNAL PEPTIDE PEPTIDASE"/>
    <property type="match status" value="1"/>
</dbReference>
<evidence type="ECO:0000256" key="5">
    <source>
        <dbReference type="ARBA" id="ARBA00022989"/>
    </source>
</evidence>
<keyword evidence="8" id="KW-0732">Signal</keyword>
<feature type="transmembrane region" description="Helical" evidence="7">
    <location>
        <begin position="249"/>
        <end position="269"/>
    </location>
</feature>
<feature type="signal peptide" evidence="8">
    <location>
        <begin position="1"/>
        <end position="33"/>
    </location>
</feature>
<dbReference type="InterPro" id="IPR006639">
    <property type="entry name" value="Preselin/SPP"/>
</dbReference>
<evidence type="ECO:0000256" key="1">
    <source>
        <dbReference type="ARBA" id="ARBA00004127"/>
    </source>
</evidence>
<dbReference type="Pfam" id="PF03208">
    <property type="entry name" value="PRA1"/>
    <property type="match status" value="1"/>
</dbReference>
<evidence type="ECO:0000256" key="6">
    <source>
        <dbReference type="ARBA" id="ARBA00023136"/>
    </source>
</evidence>
<dbReference type="EMBL" id="JABSTV010001251">
    <property type="protein sequence ID" value="KAH7951363.1"/>
    <property type="molecule type" value="Genomic_DNA"/>
</dbReference>
<reference evidence="9" key="2">
    <citation type="submission" date="2021-09" db="EMBL/GenBank/DDBJ databases">
        <authorList>
            <person name="Jia N."/>
            <person name="Wang J."/>
            <person name="Shi W."/>
            <person name="Du L."/>
            <person name="Sun Y."/>
            <person name="Zhan W."/>
            <person name="Jiang J."/>
            <person name="Wang Q."/>
            <person name="Zhang B."/>
            <person name="Ji P."/>
            <person name="Sakyi L.B."/>
            <person name="Cui X."/>
            <person name="Yuan T."/>
            <person name="Jiang B."/>
            <person name="Yang W."/>
            <person name="Lam T.T.-Y."/>
            <person name="Chang Q."/>
            <person name="Ding S."/>
            <person name="Wang X."/>
            <person name="Zhu J."/>
            <person name="Ruan X."/>
            <person name="Zhao L."/>
            <person name="Wei J."/>
            <person name="Que T."/>
            <person name="Du C."/>
            <person name="Cheng J."/>
            <person name="Dai P."/>
            <person name="Han X."/>
            <person name="Huang E."/>
            <person name="Gao Y."/>
            <person name="Liu J."/>
            <person name="Shao H."/>
            <person name="Ye R."/>
            <person name="Li L."/>
            <person name="Wei W."/>
            <person name="Wang X."/>
            <person name="Wang C."/>
            <person name="Huo Q."/>
            <person name="Li W."/>
            <person name="Guo W."/>
            <person name="Chen H."/>
            <person name="Chen S."/>
            <person name="Zhou L."/>
            <person name="Zhou L."/>
            <person name="Ni X."/>
            <person name="Tian J."/>
            <person name="Zhou Y."/>
            <person name="Sheng Y."/>
            <person name="Liu T."/>
            <person name="Pan Y."/>
            <person name="Xia L."/>
            <person name="Li J."/>
            <person name="Zhao F."/>
            <person name="Cao W."/>
        </authorList>
    </citation>
    <scope>NUCLEOTIDE SEQUENCE</scope>
    <source>
        <strain evidence="9">Rsan-2018</strain>
        <tissue evidence="9">Larvae</tissue>
    </source>
</reference>
<comment type="subcellular location">
    <subcellularLocation>
        <location evidence="1">Endomembrane system</location>
        <topology evidence="1">Multi-pass membrane protein</topology>
    </subcellularLocation>
</comment>
<dbReference type="AlphaFoldDB" id="A0A9D4PR60"/>
<accession>A0A9D4PR60</accession>
<dbReference type="GO" id="GO:0030660">
    <property type="term" value="C:Golgi-associated vesicle membrane"/>
    <property type="evidence" value="ECO:0007669"/>
    <property type="project" value="TreeGrafter"/>
</dbReference>
<evidence type="ECO:0000313" key="10">
    <source>
        <dbReference type="Proteomes" id="UP000821837"/>
    </source>
</evidence>
<dbReference type="Proteomes" id="UP000821837">
    <property type="component" value="Chromosome 5"/>
</dbReference>
<evidence type="ECO:0000256" key="2">
    <source>
        <dbReference type="ARBA" id="ARBA00006859"/>
    </source>
</evidence>
<reference evidence="9" key="1">
    <citation type="journal article" date="2020" name="Cell">
        <title>Large-Scale Comparative Analyses of Tick Genomes Elucidate Their Genetic Diversity and Vector Capacities.</title>
        <authorList>
            <consortium name="Tick Genome and Microbiome Consortium (TIGMIC)"/>
            <person name="Jia N."/>
            <person name="Wang J."/>
            <person name="Shi W."/>
            <person name="Du L."/>
            <person name="Sun Y."/>
            <person name="Zhan W."/>
            <person name="Jiang J.F."/>
            <person name="Wang Q."/>
            <person name="Zhang B."/>
            <person name="Ji P."/>
            <person name="Bell-Sakyi L."/>
            <person name="Cui X.M."/>
            <person name="Yuan T.T."/>
            <person name="Jiang B.G."/>
            <person name="Yang W.F."/>
            <person name="Lam T.T."/>
            <person name="Chang Q.C."/>
            <person name="Ding S.J."/>
            <person name="Wang X.J."/>
            <person name="Zhu J.G."/>
            <person name="Ruan X.D."/>
            <person name="Zhao L."/>
            <person name="Wei J.T."/>
            <person name="Ye R.Z."/>
            <person name="Que T.C."/>
            <person name="Du C.H."/>
            <person name="Zhou Y.H."/>
            <person name="Cheng J.X."/>
            <person name="Dai P.F."/>
            <person name="Guo W.B."/>
            <person name="Han X.H."/>
            <person name="Huang E.J."/>
            <person name="Li L.F."/>
            <person name="Wei W."/>
            <person name="Gao Y.C."/>
            <person name="Liu J.Z."/>
            <person name="Shao H.Z."/>
            <person name="Wang X."/>
            <person name="Wang C.C."/>
            <person name="Yang T.C."/>
            <person name="Huo Q.B."/>
            <person name="Li W."/>
            <person name="Chen H.Y."/>
            <person name="Chen S.E."/>
            <person name="Zhou L.G."/>
            <person name="Ni X.B."/>
            <person name="Tian J.H."/>
            <person name="Sheng Y."/>
            <person name="Liu T."/>
            <person name="Pan Y.S."/>
            <person name="Xia L.Y."/>
            <person name="Li J."/>
            <person name="Zhao F."/>
            <person name="Cao W.C."/>
        </authorList>
    </citation>
    <scope>NUCLEOTIDE SEQUENCE</scope>
    <source>
        <strain evidence="9">Rsan-2018</strain>
    </source>
</reference>
<evidence type="ECO:0000256" key="3">
    <source>
        <dbReference type="ARBA" id="ARBA00022692"/>
    </source>
</evidence>
<feature type="transmembrane region" description="Helical" evidence="7">
    <location>
        <begin position="368"/>
        <end position="393"/>
    </location>
</feature>
<feature type="transmembrane region" description="Helical" evidence="7">
    <location>
        <begin position="181"/>
        <end position="200"/>
    </location>
</feature>
<feature type="transmembrane region" description="Helical" evidence="7">
    <location>
        <begin position="318"/>
        <end position="339"/>
    </location>
</feature>
<protein>
    <recommendedName>
        <fullName evidence="11">Signal peptide peptidase-like 2B</fullName>
    </recommendedName>
</protein>
<dbReference type="GO" id="GO:0033619">
    <property type="term" value="P:membrane protein proteolysis"/>
    <property type="evidence" value="ECO:0007669"/>
    <property type="project" value="TreeGrafter"/>
</dbReference>
<dbReference type="GO" id="GO:0042500">
    <property type="term" value="F:aspartic endopeptidase activity, intramembrane cleaving"/>
    <property type="evidence" value="ECO:0007669"/>
    <property type="project" value="InterPro"/>
</dbReference>
<dbReference type="InterPro" id="IPR004895">
    <property type="entry name" value="Prenylated_rab_accept_PRA1"/>
</dbReference>
<feature type="transmembrane region" description="Helical" evidence="7">
    <location>
        <begin position="632"/>
        <end position="665"/>
    </location>
</feature>
<dbReference type="Gene3D" id="3.50.30.30">
    <property type="match status" value="1"/>
</dbReference>
<evidence type="ECO:0000256" key="4">
    <source>
        <dbReference type="ARBA" id="ARBA00022801"/>
    </source>
</evidence>
<feature type="transmembrane region" description="Helical" evidence="7">
    <location>
        <begin position="443"/>
        <end position="462"/>
    </location>
</feature>
<feature type="transmembrane region" description="Helical" evidence="7">
    <location>
        <begin position="275"/>
        <end position="297"/>
    </location>
</feature>
<comment type="similarity">
    <text evidence="2">Belongs to the peptidase A22B family.</text>
</comment>
<name>A0A9D4PR60_RHISA</name>
<evidence type="ECO:0000313" key="9">
    <source>
        <dbReference type="EMBL" id="KAH7951363.1"/>
    </source>
</evidence>
<keyword evidence="5 7" id="KW-1133">Transmembrane helix</keyword>
<comment type="caution">
    <text evidence="9">The sequence shown here is derived from an EMBL/GenBank/DDBJ whole genome shotgun (WGS) entry which is preliminary data.</text>
</comment>
<dbReference type="VEuPathDB" id="VectorBase:RSAN_058342"/>
<organism evidence="9 10">
    <name type="scientific">Rhipicephalus sanguineus</name>
    <name type="common">Brown dog tick</name>
    <name type="synonym">Ixodes sanguineus</name>
    <dbReference type="NCBI Taxonomy" id="34632"/>
    <lineage>
        <taxon>Eukaryota</taxon>
        <taxon>Metazoa</taxon>
        <taxon>Ecdysozoa</taxon>
        <taxon>Arthropoda</taxon>
        <taxon>Chelicerata</taxon>
        <taxon>Arachnida</taxon>
        <taxon>Acari</taxon>
        <taxon>Parasitiformes</taxon>
        <taxon>Ixodida</taxon>
        <taxon>Ixodoidea</taxon>
        <taxon>Ixodidae</taxon>
        <taxon>Rhipicephalinae</taxon>
        <taxon>Rhipicephalus</taxon>
        <taxon>Rhipicephalus</taxon>
    </lineage>
</organism>
<keyword evidence="10" id="KW-1185">Reference proteome</keyword>
<dbReference type="GO" id="GO:0005765">
    <property type="term" value="C:lysosomal membrane"/>
    <property type="evidence" value="ECO:0007669"/>
    <property type="project" value="TreeGrafter"/>
</dbReference>
<dbReference type="SMART" id="SM00730">
    <property type="entry name" value="PSN"/>
    <property type="match status" value="1"/>
</dbReference>
<feature type="chain" id="PRO_5039413132" description="Signal peptide peptidase-like 2B" evidence="8">
    <location>
        <begin position="34"/>
        <end position="740"/>
    </location>
</feature>
<dbReference type="PANTHER" id="PTHR12174:SF103">
    <property type="entry name" value="INTRAMEMBRANE PROTEASE (IMPAS) FAMILY"/>
    <property type="match status" value="1"/>
</dbReference>
<dbReference type="GO" id="GO:0098553">
    <property type="term" value="C:lumenal side of endoplasmic reticulum membrane"/>
    <property type="evidence" value="ECO:0007669"/>
    <property type="project" value="TreeGrafter"/>
</dbReference>
<dbReference type="InterPro" id="IPR007369">
    <property type="entry name" value="Peptidase_A22B_SPP"/>
</dbReference>
<keyword evidence="3 7" id="KW-0812">Transmembrane</keyword>
<evidence type="ECO:0000256" key="7">
    <source>
        <dbReference type="SAM" id="Phobius"/>
    </source>
</evidence>
<feature type="transmembrane region" description="Helical" evidence="7">
    <location>
        <begin position="469"/>
        <end position="490"/>
    </location>
</feature>
<dbReference type="GO" id="GO:0098554">
    <property type="term" value="C:cytoplasmic side of endoplasmic reticulum membrane"/>
    <property type="evidence" value="ECO:0007669"/>
    <property type="project" value="TreeGrafter"/>
</dbReference>
<sequence>MTLICERRLLGTAHGSVMRLIVVLLLTVSQVSAGEYSVIMAEADNSVHQFCMVYFSEFKELPESPERMPYIQMVNLTSQDGCKKLQSINLHGKVALIKDSGNCTLDKVVLHYKAAQAYGIVISTQKSRVDNIIINRNDTHNLDLVVGFVTDVTGNSLLSLMKPKEPLLTKLFTKKSLAFDYSLIIIWLVAVFTLGVGSYWSGLVKHEIYQHEIGKCSHTSHAGAEGEESSFPKSENVLEEESSLDVSPVLVTLFVICMGVMLLLLYFFFQYLVFFIIGMFALASVVSVIGVLEPLIYKIPIGTTRIPRNVCPCFHGPLELRQLALIVFAISVSVTWVVLRHHPQSWILQDLLGVAFSINMLKTLRLPNLMICSVLLVLLFFYDIFFVFVTPFLTMKGESIMVEVAKGGNTQEQLPMVLRVPHFNNESLSVCFGQFSLLGFGDILVPVYGVGLVLTFIALYLMRTPQPALLYLVPATLLPTICIAWCRGQLADIWHGVKHSILTRELKASTGLVRKNTSATLSLQKRRRGICEGLNSMDAKGDSINLDLSQLTGEIVAAVDEEQKRRIISFSDSKPGLLPTSPAAAKEWLSQKKQSIRPWKQFVNFNRFSVPKNIGDASARVVQNVEHFQSNYLFVFIGLILYCILTSPLLLIAIVAGMGGAYIIRLKSAEGKIKLFNKELTVIQQYCILGMLCFPIFYVAGAGSAVFWVLGASFFTIMLHATTYAIEASPPDETFELQTV</sequence>
<dbReference type="VEuPathDB" id="VectorBase:RSAN_028349"/>
<feature type="transmembrane region" description="Helical" evidence="7">
    <location>
        <begin position="686"/>
        <end position="710"/>
    </location>
</feature>
<gene>
    <name evidence="9" type="ORF">HPB52_008220</name>
</gene>